<dbReference type="InterPro" id="IPR012337">
    <property type="entry name" value="RNaseH-like_sf"/>
</dbReference>
<reference evidence="2 3" key="1">
    <citation type="submission" date="2022-12" db="EMBL/GenBank/DDBJ databases">
        <title>Chromosome-level genome of Tegillarca granosa.</title>
        <authorList>
            <person name="Kim J."/>
        </authorList>
    </citation>
    <scope>NUCLEOTIDE SEQUENCE [LARGE SCALE GENOMIC DNA]</scope>
    <source>
        <strain evidence="2">Teg-2019</strain>
        <tissue evidence="2">Adductor muscle</tissue>
    </source>
</reference>
<comment type="caution">
    <text evidence="2">The sequence shown here is derived from an EMBL/GenBank/DDBJ whole genome shotgun (WGS) entry which is preliminary data.</text>
</comment>
<evidence type="ECO:0000313" key="3">
    <source>
        <dbReference type="Proteomes" id="UP001217089"/>
    </source>
</evidence>
<sequence length="214" mass="23916">MTQVPDEASSSFNFKGHIVKDSDKQRSDAESACSYFVTNLVSNLNARFSSNQDTSVLLSMCQIFYPLVFAKPASDLFLNSVNEVAVFQASTSTCKSIVDDVKEEIVSFCHQIVENHGKIANSVNDVCQLAIKQGSNFPIVKDIAMRFLCLPVSSVECERGFSKQNLIKTKLRNRLATKVLENLMIISIDGPDQSDFCFTKAFQKWAENPHRILM</sequence>
<feature type="domain" description="HAT C-terminal dimerisation" evidence="1">
    <location>
        <begin position="125"/>
        <end position="186"/>
    </location>
</feature>
<evidence type="ECO:0000313" key="2">
    <source>
        <dbReference type="EMBL" id="KAJ8313839.1"/>
    </source>
</evidence>
<keyword evidence="3" id="KW-1185">Reference proteome</keyword>
<organism evidence="2 3">
    <name type="scientific">Tegillarca granosa</name>
    <name type="common">Malaysian cockle</name>
    <name type="synonym">Anadara granosa</name>
    <dbReference type="NCBI Taxonomy" id="220873"/>
    <lineage>
        <taxon>Eukaryota</taxon>
        <taxon>Metazoa</taxon>
        <taxon>Spiralia</taxon>
        <taxon>Lophotrochozoa</taxon>
        <taxon>Mollusca</taxon>
        <taxon>Bivalvia</taxon>
        <taxon>Autobranchia</taxon>
        <taxon>Pteriomorphia</taxon>
        <taxon>Arcoida</taxon>
        <taxon>Arcoidea</taxon>
        <taxon>Arcidae</taxon>
        <taxon>Tegillarca</taxon>
    </lineage>
</organism>
<dbReference type="SUPFAM" id="SSF53098">
    <property type="entry name" value="Ribonuclease H-like"/>
    <property type="match status" value="1"/>
</dbReference>
<dbReference type="PANTHER" id="PTHR46880:SF5">
    <property type="entry name" value="DUF4371 DOMAIN-CONTAINING PROTEIN"/>
    <property type="match status" value="1"/>
</dbReference>
<dbReference type="Pfam" id="PF05699">
    <property type="entry name" value="Dimer_Tnp_hAT"/>
    <property type="match status" value="1"/>
</dbReference>
<gene>
    <name evidence="2" type="ORF">KUTeg_008400</name>
</gene>
<evidence type="ECO:0000259" key="1">
    <source>
        <dbReference type="Pfam" id="PF05699"/>
    </source>
</evidence>
<dbReference type="PANTHER" id="PTHR46880">
    <property type="entry name" value="RAS-ASSOCIATING DOMAIN-CONTAINING PROTEIN"/>
    <property type="match status" value="1"/>
</dbReference>
<protein>
    <recommendedName>
        <fullName evidence="1">HAT C-terminal dimerisation domain-containing protein</fullName>
    </recommendedName>
</protein>
<dbReference type="EMBL" id="JARBDR010000342">
    <property type="protein sequence ID" value="KAJ8313839.1"/>
    <property type="molecule type" value="Genomic_DNA"/>
</dbReference>
<dbReference type="Proteomes" id="UP001217089">
    <property type="component" value="Unassembled WGS sequence"/>
</dbReference>
<accession>A0ABQ9F922</accession>
<proteinExistence type="predicted"/>
<name>A0ABQ9F922_TEGGR</name>
<dbReference type="InterPro" id="IPR008906">
    <property type="entry name" value="HATC_C_dom"/>
</dbReference>